<reference evidence="2" key="1">
    <citation type="journal article" date="2019" name="Int. J. Syst. Evol. Microbiol.">
        <title>The Global Catalogue of Microorganisms (GCM) 10K type strain sequencing project: providing services to taxonomists for standard genome sequencing and annotation.</title>
        <authorList>
            <consortium name="The Broad Institute Genomics Platform"/>
            <consortium name="The Broad Institute Genome Sequencing Center for Infectious Disease"/>
            <person name="Wu L."/>
            <person name="Ma J."/>
        </authorList>
    </citation>
    <scope>NUCLEOTIDE SEQUENCE [LARGE SCALE GENOMIC DNA]</scope>
    <source>
        <strain evidence="2">JCM 16902</strain>
    </source>
</reference>
<proteinExistence type="predicted"/>
<dbReference type="Proteomes" id="UP001501074">
    <property type="component" value="Unassembled WGS sequence"/>
</dbReference>
<keyword evidence="2" id="KW-1185">Reference proteome</keyword>
<sequence>MRTQALLGGGFGAALIIRPRTVLRSVGADPALPGLVLTTRVLGARHLVQAAALGLAPARVAPWAVRVDGLHVASMLALAGLPGLNPGYRRAALASAGVATALGTGAFTTHARSSSAAG</sequence>
<gene>
    <name evidence="1" type="ORF">GCM10022223_51570</name>
</gene>
<comment type="caution">
    <text evidence="1">The sequence shown here is derived from an EMBL/GenBank/DDBJ whole genome shotgun (WGS) entry which is preliminary data.</text>
</comment>
<evidence type="ECO:0000313" key="2">
    <source>
        <dbReference type="Proteomes" id="UP001501074"/>
    </source>
</evidence>
<dbReference type="RefSeq" id="WP_231488889.1">
    <property type="nucleotide sequence ID" value="NZ_BAAAZO010000010.1"/>
</dbReference>
<dbReference type="EMBL" id="BAAAZO010000010">
    <property type="protein sequence ID" value="GAA3627951.1"/>
    <property type="molecule type" value="Genomic_DNA"/>
</dbReference>
<accession>A0ABP7AA56</accession>
<protein>
    <submittedName>
        <fullName evidence="1">Uncharacterized protein</fullName>
    </submittedName>
</protein>
<organism evidence="1 2">
    <name type="scientific">Kineosporia mesophila</name>
    <dbReference type="NCBI Taxonomy" id="566012"/>
    <lineage>
        <taxon>Bacteria</taxon>
        <taxon>Bacillati</taxon>
        <taxon>Actinomycetota</taxon>
        <taxon>Actinomycetes</taxon>
        <taxon>Kineosporiales</taxon>
        <taxon>Kineosporiaceae</taxon>
        <taxon>Kineosporia</taxon>
    </lineage>
</organism>
<evidence type="ECO:0000313" key="1">
    <source>
        <dbReference type="EMBL" id="GAA3627951.1"/>
    </source>
</evidence>
<name>A0ABP7AA56_9ACTN</name>